<sequence length="105" mass="12206">MEEWKLWKDEWKDFRLVVSRGIMSELSTKGLDKKIRIFGSFGVPGLGFLKYGFRTLDWHEPQVAARLASTSLPIFDVKQQIYSIYILLDVLNEKLFELAALLRAI</sequence>
<name>A0A0M8ZPN2_9HYME</name>
<dbReference type="AlphaFoldDB" id="A0A0M8ZPN2"/>
<accession>A0A0M8ZPN2</accession>
<dbReference type="Proteomes" id="UP000053105">
    <property type="component" value="Unassembled WGS sequence"/>
</dbReference>
<protein>
    <submittedName>
        <fullName evidence="1">Uncharacterized protein</fullName>
    </submittedName>
</protein>
<gene>
    <name evidence="1" type="ORF">WN51_07588</name>
</gene>
<proteinExistence type="predicted"/>
<dbReference type="EMBL" id="KQ435933">
    <property type="protein sequence ID" value="KOX68367.1"/>
    <property type="molecule type" value="Genomic_DNA"/>
</dbReference>
<reference evidence="1 2" key="1">
    <citation type="submission" date="2015-07" db="EMBL/GenBank/DDBJ databases">
        <title>The genome of Melipona quadrifasciata.</title>
        <authorList>
            <person name="Pan H."/>
            <person name="Kapheim K."/>
        </authorList>
    </citation>
    <scope>NUCLEOTIDE SEQUENCE [LARGE SCALE GENOMIC DNA]</scope>
    <source>
        <strain evidence="1">0111107301</strain>
        <tissue evidence="1">Whole body</tissue>
    </source>
</reference>
<evidence type="ECO:0000313" key="1">
    <source>
        <dbReference type="EMBL" id="KOX68367.1"/>
    </source>
</evidence>
<keyword evidence="2" id="KW-1185">Reference proteome</keyword>
<organism evidence="1 2">
    <name type="scientific">Melipona quadrifasciata</name>
    <dbReference type="NCBI Taxonomy" id="166423"/>
    <lineage>
        <taxon>Eukaryota</taxon>
        <taxon>Metazoa</taxon>
        <taxon>Ecdysozoa</taxon>
        <taxon>Arthropoda</taxon>
        <taxon>Hexapoda</taxon>
        <taxon>Insecta</taxon>
        <taxon>Pterygota</taxon>
        <taxon>Neoptera</taxon>
        <taxon>Endopterygota</taxon>
        <taxon>Hymenoptera</taxon>
        <taxon>Apocrita</taxon>
        <taxon>Aculeata</taxon>
        <taxon>Apoidea</taxon>
        <taxon>Anthophila</taxon>
        <taxon>Apidae</taxon>
        <taxon>Melipona</taxon>
    </lineage>
</organism>
<evidence type="ECO:0000313" key="2">
    <source>
        <dbReference type="Proteomes" id="UP000053105"/>
    </source>
</evidence>